<dbReference type="Proteomes" id="UP000283786">
    <property type="component" value="Chromosome"/>
</dbReference>
<comment type="caution">
    <text evidence="5">Lacks conserved residue(s) required for the propagation of feature annotation.</text>
</comment>
<dbReference type="PROSITE" id="PS51686">
    <property type="entry name" value="SAM_MT_RSMB_NOP"/>
    <property type="match status" value="1"/>
</dbReference>
<accession>A0A418SDR0</accession>
<name>A0A418SDR0_9RHOB</name>
<evidence type="ECO:0000256" key="5">
    <source>
        <dbReference type="PROSITE-ProRule" id="PRU01023"/>
    </source>
</evidence>
<evidence type="ECO:0000256" key="2">
    <source>
        <dbReference type="ARBA" id="ARBA00022679"/>
    </source>
</evidence>
<keyword evidence="4 5" id="KW-0694">RNA-binding</keyword>
<dbReference type="InterPro" id="IPR029063">
    <property type="entry name" value="SAM-dependent_MTases_sf"/>
</dbReference>
<feature type="binding site" evidence="5">
    <location>
        <position position="273"/>
    </location>
    <ligand>
        <name>S-adenosyl-L-methionine</name>
        <dbReference type="ChEBI" id="CHEBI:59789"/>
    </ligand>
</feature>
<feature type="binding site" evidence="5">
    <location>
        <position position="249"/>
    </location>
    <ligand>
        <name>S-adenosyl-L-methionine</name>
        <dbReference type="ChEBI" id="CHEBI:59789"/>
    </ligand>
</feature>
<dbReference type="OrthoDB" id="9810297at2"/>
<dbReference type="InterPro" id="IPR049560">
    <property type="entry name" value="MeTrfase_RsmB-F_NOP2_cat"/>
</dbReference>
<comment type="similarity">
    <text evidence="5">Belongs to the class I-like SAM-binding methyltransferase superfamily. RsmB/NOP family.</text>
</comment>
<dbReference type="RefSeq" id="WP_119839915.1">
    <property type="nucleotide sequence ID" value="NZ_CP060436.1"/>
</dbReference>
<dbReference type="EC" id="2.1.1.176" evidence="7"/>
<dbReference type="GO" id="GO:0003723">
    <property type="term" value="F:RNA binding"/>
    <property type="evidence" value="ECO:0007669"/>
    <property type="project" value="UniProtKB-UniRule"/>
</dbReference>
<dbReference type="Pfam" id="PF22458">
    <property type="entry name" value="RsmF-B_ferredox"/>
    <property type="match status" value="1"/>
</dbReference>
<dbReference type="PANTHER" id="PTHR22807:SF53">
    <property type="entry name" value="RIBOSOMAL RNA SMALL SUBUNIT METHYLTRANSFERASE B-RELATED"/>
    <property type="match status" value="1"/>
</dbReference>
<dbReference type="GO" id="GO:0008173">
    <property type="term" value="F:RNA methyltransferase activity"/>
    <property type="evidence" value="ECO:0007669"/>
    <property type="project" value="InterPro"/>
</dbReference>
<dbReference type="AlphaFoldDB" id="A0A418SDR0"/>
<dbReference type="InterPro" id="IPR001678">
    <property type="entry name" value="MeTrfase_RsmB-F_NOP2_dom"/>
</dbReference>
<keyword evidence="2 5" id="KW-0808">Transferase</keyword>
<feature type="binding site" evidence="5">
    <location>
        <position position="289"/>
    </location>
    <ligand>
        <name>S-adenosyl-L-methionine</name>
        <dbReference type="ChEBI" id="CHEBI:59789"/>
    </ligand>
</feature>
<protein>
    <submittedName>
        <fullName evidence="7">Ribosomal RNA small subunit methyltransferase B</fullName>
        <ecNumber evidence="7">2.1.1.176</ecNumber>
    </submittedName>
</protein>
<dbReference type="KEGG" id="palw:PSAL_007040"/>
<reference evidence="7 8" key="1">
    <citation type="submission" date="2020-08" db="EMBL/GenBank/DDBJ databases">
        <title>Genome sequence of Rhodobacteraceae bacterium Lw-13e.</title>
        <authorList>
            <person name="Poehlein A."/>
            <person name="Wolter L."/>
            <person name="Daniel R."/>
            <person name="Brinkhoff T."/>
        </authorList>
    </citation>
    <scope>NUCLEOTIDE SEQUENCE [LARGE SCALE GENOMIC DNA]</scope>
    <source>
        <strain evidence="7 8">Lw-13e</strain>
    </source>
</reference>
<evidence type="ECO:0000256" key="4">
    <source>
        <dbReference type="ARBA" id="ARBA00022884"/>
    </source>
</evidence>
<evidence type="ECO:0000313" key="8">
    <source>
        <dbReference type="Proteomes" id="UP000283786"/>
    </source>
</evidence>
<organism evidence="7 8">
    <name type="scientific">Pseudooceanicola algae</name>
    <dbReference type="NCBI Taxonomy" id="1537215"/>
    <lineage>
        <taxon>Bacteria</taxon>
        <taxon>Pseudomonadati</taxon>
        <taxon>Pseudomonadota</taxon>
        <taxon>Alphaproteobacteria</taxon>
        <taxon>Rhodobacterales</taxon>
        <taxon>Paracoccaceae</taxon>
        <taxon>Pseudooceanicola</taxon>
    </lineage>
</organism>
<dbReference type="Gene3D" id="3.40.50.150">
    <property type="entry name" value="Vaccinia Virus protein VP39"/>
    <property type="match status" value="1"/>
</dbReference>
<sequence>MTPGARLAMAAEILDAVLEGTAAEKALTGWARKSRYAGSKDRAAVRDHVFDALRCMRSYAALGGAMTGRGLTIGLLRAEGTDPATLFTGEGHCPAPLTEAEETAGAAPAPGAEAGDMPDWIWPLVTQSLGDQAEAVAECLRHRAPVQIRANLSRHDSAAVIAMLAEEGITAAPGPLAPSAIEVSEGARRLTGTRAFADGVFEMQDAASQAVCATIPLKDGQRLLDYCAGGGGKTLALAARAQLDLFAHDATPERMQDLPVRAERAGVPVTLVDGSDLPGLAPFDVVLCDVPCSGSGSWRRAPEGKWRLTADRLDDLQNIQGQILSDVADLVAPDGLLAYATCSLLAEENRDRIDAFIAGNPGWQVQADHRWTPLDGGDGFYLALLRRI</sequence>
<keyword evidence="3 5" id="KW-0949">S-adenosyl-L-methionine</keyword>
<dbReference type="InterPro" id="IPR023267">
    <property type="entry name" value="RCMT"/>
</dbReference>
<dbReference type="SUPFAM" id="SSF53335">
    <property type="entry name" value="S-adenosyl-L-methionine-dependent methyltransferases"/>
    <property type="match status" value="1"/>
</dbReference>
<evidence type="ECO:0000259" key="6">
    <source>
        <dbReference type="PROSITE" id="PS51686"/>
    </source>
</evidence>
<feature type="active site" description="Nucleophile" evidence="5">
    <location>
        <position position="342"/>
    </location>
</feature>
<keyword evidence="1 5" id="KW-0489">Methyltransferase</keyword>
<dbReference type="EMBL" id="CP060436">
    <property type="protein sequence ID" value="QPM89483.1"/>
    <property type="molecule type" value="Genomic_DNA"/>
</dbReference>
<dbReference type="Pfam" id="PF01189">
    <property type="entry name" value="Methyltr_RsmB-F"/>
    <property type="match status" value="1"/>
</dbReference>
<keyword evidence="8" id="KW-1185">Reference proteome</keyword>
<dbReference type="InterPro" id="IPR054728">
    <property type="entry name" value="RsmB-like_ferredoxin"/>
</dbReference>
<evidence type="ECO:0000256" key="3">
    <source>
        <dbReference type="ARBA" id="ARBA00022691"/>
    </source>
</evidence>
<gene>
    <name evidence="7" type="primary">rsmB_1</name>
    <name evidence="7" type="ORF">PSAL_007040</name>
</gene>
<dbReference type="PRINTS" id="PR02008">
    <property type="entry name" value="RCMTFAMILY"/>
</dbReference>
<proteinExistence type="inferred from homology"/>
<evidence type="ECO:0000256" key="1">
    <source>
        <dbReference type="ARBA" id="ARBA00022603"/>
    </source>
</evidence>
<dbReference type="PANTHER" id="PTHR22807">
    <property type="entry name" value="NOP2 YEAST -RELATED NOL1/NOP2/FMU SUN DOMAIN-CONTAINING"/>
    <property type="match status" value="1"/>
</dbReference>
<feature type="domain" description="SAM-dependent MTase RsmB/NOP-type" evidence="6">
    <location>
        <begin position="136"/>
        <end position="388"/>
    </location>
</feature>
<dbReference type="GO" id="GO:0001510">
    <property type="term" value="P:RNA methylation"/>
    <property type="evidence" value="ECO:0007669"/>
    <property type="project" value="InterPro"/>
</dbReference>
<evidence type="ECO:0000313" key="7">
    <source>
        <dbReference type="EMBL" id="QPM89483.1"/>
    </source>
</evidence>